<evidence type="ECO:0000313" key="8">
    <source>
        <dbReference type="Proteomes" id="UP001154282"/>
    </source>
</evidence>
<dbReference type="GO" id="GO:0046983">
    <property type="term" value="F:protein dimerization activity"/>
    <property type="evidence" value="ECO:0007669"/>
    <property type="project" value="InterPro"/>
</dbReference>
<evidence type="ECO:0000259" key="6">
    <source>
        <dbReference type="PROSITE" id="PS50888"/>
    </source>
</evidence>
<dbReference type="PANTHER" id="PTHR46807:SF8">
    <property type="entry name" value="TRANSCRIPTION FACTOR PIF1-LIKE ISOFORM X2"/>
    <property type="match status" value="1"/>
</dbReference>
<evidence type="ECO:0000256" key="5">
    <source>
        <dbReference type="SAM" id="MobiDB-lite"/>
    </source>
</evidence>
<keyword evidence="4" id="KW-0539">Nucleus</keyword>
<dbReference type="GO" id="GO:0003700">
    <property type="term" value="F:DNA-binding transcription factor activity"/>
    <property type="evidence" value="ECO:0007669"/>
    <property type="project" value="InterPro"/>
</dbReference>
<evidence type="ECO:0000256" key="2">
    <source>
        <dbReference type="ARBA" id="ARBA00023015"/>
    </source>
</evidence>
<protein>
    <recommendedName>
        <fullName evidence="6">BHLH domain-containing protein</fullName>
    </recommendedName>
</protein>
<comment type="caution">
    <text evidence="7">The sequence shown here is derived from an EMBL/GenBank/DDBJ whole genome shotgun (WGS) entry which is preliminary data.</text>
</comment>
<feature type="region of interest" description="Disordered" evidence="5">
    <location>
        <begin position="522"/>
        <end position="551"/>
    </location>
</feature>
<dbReference type="Pfam" id="PF00010">
    <property type="entry name" value="HLH"/>
    <property type="match status" value="1"/>
</dbReference>
<dbReference type="InterPro" id="IPR036638">
    <property type="entry name" value="HLH_DNA-bd_sf"/>
</dbReference>
<dbReference type="GO" id="GO:0010017">
    <property type="term" value="P:red or far-red light signaling pathway"/>
    <property type="evidence" value="ECO:0007669"/>
    <property type="project" value="UniProtKB-ARBA"/>
</dbReference>
<evidence type="ECO:0000256" key="4">
    <source>
        <dbReference type="ARBA" id="ARBA00023242"/>
    </source>
</evidence>
<sequence length="625" mass="67378">MNHFVPVFEMEDDDGIPSSSAFNGLKKSSARSEDDIMELLWQNGQVVVQSQTQRSLKRSPKHDGGGLNPADHSAFKEIRPSFHDHPSLPTPHLFMQEDEMASWLHYPIHEPNFDQDLCADLLYPAAPCITAALTAATGTASATTNVGGPPVRPLQNQHLAAVARPPIPPPRKPDVVQNFAHFSRHRAAAVRGNMAESGPSNSKTVVRESTVVDSSDTPALRLNSRVSEAFVAASISDNLGGTLSVSAAGVSGGAGHGVMAAGPSTSTKTTKDVMTCEMTVTSSPGGSSSSAVPATQSQRTEDRKRKGREEEGEYHSEDAEFESVEVKKQARGSTSSNKRSRAAEVHNLSERRRRDRINEKMRALQELIPRCNKSDKASMLDEAIEYLKSLQLQVQMMSMGCSMVPMMFPGVQQYMPPMGIGMGMGMGMEMGMNRPMMPFPNVLAGGSLQSAAAHLGQRFPVPAFQMPPVLHPDASRIQVANQSDPMLSTLGASTLGQQRPPNFPDPYQQFLGLHQMQMPIPMPQNQLIPQPSTSKPSSSPGGEHGDGHQSGTFFHLVSLQFTAHDDQNIEVNETTNVFTFAAVCCIVGASLVQNCNAIGGDPRNRPGNALAGSGDNSASRRIRQR</sequence>
<dbReference type="GO" id="GO:0005634">
    <property type="term" value="C:nucleus"/>
    <property type="evidence" value="ECO:0007669"/>
    <property type="project" value="UniProtKB-SubCell"/>
</dbReference>
<comment type="subcellular location">
    <subcellularLocation>
        <location evidence="1">Nucleus</location>
    </subcellularLocation>
</comment>
<feature type="region of interest" description="Disordered" evidence="5">
    <location>
        <begin position="601"/>
        <end position="625"/>
    </location>
</feature>
<dbReference type="InterPro" id="IPR047265">
    <property type="entry name" value="PIF1-like_bHLH"/>
</dbReference>
<dbReference type="AlphaFoldDB" id="A0AAV0KWW2"/>
<feature type="compositionally biased region" description="Polar residues" evidence="5">
    <location>
        <begin position="488"/>
        <end position="500"/>
    </location>
</feature>
<evidence type="ECO:0000256" key="1">
    <source>
        <dbReference type="ARBA" id="ARBA00004123"/>
    </source>
</evidence>
<accession>A0AAV0KWW2</accession>
<feature type="compositionally biased region" description="Low complexity" evidence="5">
    <location>
        <begin position="522"/>
        <end position="540"/>
    </location>
</feature>
<dbReference type="EMBL" id="CAMGYJ010000005">
    <property type="protein sequence ID" value="CAI0426682.1"/>
    <property type="molecule type" value="Genomic_DNA"/>
</dbReference>
<dbReference type="CDD" id="cd11445">
    <property type="entry name" value="bHLH_AtPIF_like"/>
    <property type="match status" value="1"/>
</dbReference>
<dbReference type="Gene3D" id="4.10.280.10">
    <property type="entry name" value="Helix-loop-helix DNA-binding domain"/>
    <property type="match status" value="1"/>
</dbReference>
<evidence type="ECO:0000256" key="3">
    <source>
        <dbReference type="ARBA" id="ARBA00023163"/>
    </source>
</evidence>
<dbReference type="Proteomes" id="UP001154282">
    <property type="component" value="Unassembled WGS sequence"/>
</dbReference>
<reference evidence="7" key="1">
    <citation type="submission" date="2022-08" db="EMBL/GenBank/DDBJ databases">
        <authorList>
            <person name="Gutierrez-Valencia J."/>
        </authorList>
    </citation>
    <scope>NUCLEOTIDE SEQUENCE</scope>
</reference>
<name>A0AAV0KWW2_9ROSI</name>
<dbReference type="SUPFAM" id="SSF47459">
    <property type="entry name" value="HLH, helix-loop-helix DNA-binding domain"/>
    <property type="match status" value="1"/>
</dbReference>
<feature type="region of interest" description="Disordered" evidence="5">
    <location>
        <begin position="488"/>
        <end position="508"/>
    </location>
</feature>
<evidence type="ECO:0000313" key="7">
    <source>
        <dbReference type="EMBL" id="CAI0426682.1"/>
    </source>
</evidence>
<proteinExistence type="predicted"/>
<feature type="region of interest" description="Disordered" evidence="5">
    <location>
        <begin position="278"/>
        <end position="349"/>
    </location>
</feature>
<dbReference type="PANTHER" id="PTHR46807">
    <property type="entry name" value="TRANSCRIPTION FACTOR PIF3"/>
    <property type="match status" value="1"/>
</dbReference>
<gene>
    <name evidence="7" type="ORF">LITE_LOCUS20897</name>
</gene>
<dbReference type="FunFam" id="4.10.280.10:FF:000004">
    <property type="entry name" value="Basic helix-loop-helix transcription factor"/>
    <property type="match status" value="1"/>
</dbReference>
<keyword evidence="8" id="KW-1185">Reference proteome</keyword>
<dbReference type="InterPro" id="IPR011598">
    <property type="entry name" value="bHLH_dom"/>
</dbReference>
<feature type="compositionally biased region" description="Basic and acidic residues" evidence="5">
    <location>
        <begin position="299"/>
        <end position="328"/>
    </location>
</feature>
<organism evidence="7 8">
    <name type="scientific">Linum tenue</name>
    <dbReference type="NCBI Taxonomy" id="586396"/>
    <lineage>
        <taxon>Eukaryota</taxon>
        <taxon>Viridiplantae</taxon>
        <taxon>Streptophyta</taxon>
        <taxon>Embryophyta</taxon>
        <taxon>Tracheophyta</taxon>
        <taxon>Spermatophyta</taxon>
        <taxon>Magnoliopsida</taxon>
        <taxon>eudicotyledons</taxon>
        <taxon>Gunneridae</taxon>
        <taxon>Pentapetalae</taxon>
        <taxon>rosids</taxon>
        <taxon>fabids</taxon>
        <taxon>Malpighiales</taxon>
        <taxon>Linaceae</taxon>
        <taxon>Linum</taxon>
    </lineage>
</organism>
<dbReference type="PROSITE" id="PS50888">
    <property type="entry name" value="BHLH"/>
    <property type="match status" value="1"/>
</dbReference>
<feature type="region of interest" description="Disordered" evidence="5">
    <location>
        <begin position="191"/>
        <end position="210"/>
    </location>
</feature>
<feature type="domain" description="BHLH" evidence="6">
    <location>
        <begin position="341"/>
        <end position="390"/>
    </location>
</feature>
<feature type="region of interest" description="Disordered" evidence="5">
    <location>
        <begin position="9"/>
        <end position="28"/>
    </location>
</feature>
<keyword evidence="3" id="KW-0804">Transcription</keyword>
<dbReference type="SMART" id="SM00353">
    <property type="entry name" value="HLH"/>
    <property type="match status" value="1"/>
</dbReference>
<feature type="compositionally biased region" description="Low complexity" evidence="5">
    <location>
        <begin position="279"/>
        <end position="294"/>
    </location>
</feature>
<feature type="region of interest" description="Disordered" evidence="5">
    <location>
        <begin position="51"/>
        <end position="71"/>
    </location>
</feature>
<dbReference type="InterPro" id="IPR044273">
    <property type="entry name" value="PIF3-like"/>
</dbReference>
<keyword evidence="2" id="KW-0805">Transcription regulation</keyword>